<dbReference type="Proteomes" id="UP000291917">
    <property type="component" value="Unassembled WGS sequence"/>
</dbReference>
<organism evidence="2 3">
    <name type="scientific">Bacteroides eggerthii</name>
    <dbReference type="NCBI Taxonomy" id="28111"/>
    <lineage>
        <taxon>Bacteria</taxon>
        <taxon>Pseudomonadati</taxon>
        <taxon>Bacteroidota</taxon>
        <taxon>Bacteroidia</taxon>
        <taxon>Bacteroidales</taxon>
        <taxon>Bacteroidaceae</taxon>
        <taxon>Bacteroides</taxon>
    </lineage>
</organism>
<keyword evidence="4" id="KW-1185">Reference proteome</keyword>
<dbReference type="SUPFAM" id="SSF52540">
    <property type="entry name" value="P-loop containing nucleoside triphosphate hydrolases"/>
    <property type="match status" value="1"/>
</dbReference>
<gene>
    <name evidence="2" type="ORF">EAJ03_02630</name>
    <name evidence="1" type="ORF">F2Z23_02625</name>
</gene>
<reference evidence="1 4" key="1">
    <citation type="journal article" date="2019" name="Nat. Med.">
        <title>A library of human gut bacterial isolates paired with longitudinal multiomics data enables mechanistic microbiome research.</title>
        <authorList>
            <person name="Poyet M."/>
            <person name="Groussin M."/>
            <person name="Gibbons S.M."/>
            <person name="Avila-Pacheco J."/>
            <person name="Jiang X."/>
            <person name="Kearney S.M."/>
            <person name="Perrotta A.R."/>
            <person name="Berdy B."/>
            <person name="Zhao S."/>
            <person name="Lieberman T.D."/>
            <person name="Swanson P.K."/>
            <person name="Smith M."/>
            <person name="Roesemann S."/>
            <person name="Alexander J.E."/>
            <person name="Rich S.A."/>
            <person name="Livny J."/>
            <person name="Vlamakis H."/>
            <person name="Clish C."/>
            <person name="Bullock K."/>
            <person name="Deik A."/>
            <person name="Scott J."/>
            <person name="Pierce K.A."/>
            <person name="Xavier R.J."/>
            <person name="Alm E.J."/>
        </authorList>
    </citation>
    <scope>NUCLEOTIDE SEQUENCE [LARGE SCALE GENOMIC DNA]</scope>
    <source>
        <strain evidence="1 4">BIOML-A1</strain>
    </source>
</reference>
<evidence type="ECO:0000313" key="1">
    <source>
        <dbReference type="EMBL" id="KAA5276203.1"/>
    </source>
</evidence>
<dbReference type="Gene3D" id="3.40.50.300">
    <property type="entry name" value="P-loop containing nucleotide triphosphate hydrolases"/>
    <property type="match status" value="1"/>
</dbReference>
<dbReference type="EMBL" id="RCXL01000003">
    <property type="protein sequence ID" value="RYT77459.1"/>
    <property type="molecule type" value="Genomic_DNA"/>
</dbReference>
<dbReference type="RefSeq" id="WP_025019330.1">
    <property type="nucleotide sequence ID" value="NZ_RCXL01000003.1"/>
</dbReference>
<dbReference type="InterPro" id="IPR027417">
    <property type="entry name" value="P-loop_NTPase"/>
</dbReference>
<evidence type="ECO:0000313" key="4">
    <source>
        <dbReference type="Proteomes" id="UP000335496"/>
    </source>
</evidence>
<protein>
    <submittedName>
        <fullName evidence="2">Uncharacterized protein</fullName>
    </submittedName>
</protein>
<evidence type="ECO:0000313" key="2">
    <source>
        <dbReference type="EMBL" id="RYT77459.1"/>
    </source>
</evidence>
<name>A0A4Q5H7F3_9BACE</name>
<dbReference type="Proteomes" id="UP000335496">
    <property type="component" value="Unassembled WGS sequence"/>
</dbReference>
<dbReference type="AlphaFoldDB" id="A0A4Q5H7F3"/>
<accession>A0A4Q5H7F3</accession>
<comment type="caution">
    <text evidence="2">The sequence shown here is derived from an EMBL/GenBank/DDBJ whole genome shotgun (WGS) entry which is preliminary data.</text>
</comment>
<proteinExistence type="predicted"/>
<reference evidence="2 3" key="2">
    <citation type="journal article" date="2019" name="Science, e1252229">
        <title>Invertible promoters mediate bacterial phase variation, antibiotic resistance, and host adaptation in the gut.</title>
        <authorList>
            <person name="Jiang X."/>
            <person name="Hall A.B."/>
            <person name="Arthur T.D."/>
            <person name="Plichta D.R."/>
            <person name="Covington C.T."/>
            <person name="Poyet M."/>
            <person name="Crothers J."/>
            <person name="Moses P.L."/>
            <person name="Tolonen A.C."/>
            <person name="Vlamakis H."/>
            <person name="Alm E.J."/>
            <person name="Xavier R.J."/>
        </authorList>
    </citation>
    <scope>NUCLEOTIDE SEQUENCE [LARGE SCALE GENOMIC DNA]</scope>
    <source>
        <strain evidence="2">Bj_0095</strain>
        <strain evidence="3">bj_0095</strain>
    </source>
</reference>
<sequence>MEPQKFNKYYDALRKEWEKRKHMTFDPLSEEPVFKQHADLLIGSGNVLLANENKTFVVDEYNRKLLRFLLLYFNGQEEAENIYPGKGYKLHKSLIICGGVGVGKTLTMQAFSEYLKMTGNPNAFHNVSVTQMINYYKQHEHLDLYTYNEGGRKGYDGCQPENLCLNDVGVQTSLHFGQDTKQLVMDFFHARTEVYNQYRVKTHVTTNMSPSEIKDYFSNDEYGRLVDRLKFYNIIHMNGESRRK</sequence>
<evidence type="ECO:0000313" key="3">
    <source>
        <dbReference type="Proteomes" id="UP000291917"/>
    </source>
</evidence>
<dbReference type="EMBL" id="VVZX01000003">
    <property type="protein sequence ID" value="KAA5276203.1"/>
    <property type="molecule type" value="Genomic_DNA"/>
</dbReference>